<accession>A0A4Y8WQ54</accession>
<dbReference type="NCBIfam" id="TIGR03779">
    <property type="entry name" value="Bac_Flav_CT_M"/>
    <property type="match status" value="1"/>
</dbReference>
<dbReference type="STRING" id="1122973.GCA_000379925_01678"/>
<sequence>MDKNKGLSTKQKEQVKKWLIFSGLGLIFTFSMWFIFKPSERELAMEQSGLNDMVPQASVDQLEENKLKAYELSSYEESVEEQRKEIGRLSDYFVQEDTSPYPLKGQREDSASTSEAWGGDIAGSVQQYERNNQLLASFNEAENYYEEEIDYLRGEIESLREELNNREQDIASEEERQLALMEKSYQMAAKYMPSAGTADKTLAYGRPPVDGQSVNNEPLTTNAPATNLPQMEVLAEQKPVVSMLEQPMTDSAFIADFGASERNLGFFSMATVPNKVVPRNTLKVVVDKTTTLQEGSFVVLRLSEDAHFQGIRLSRNAPLVAQAKIEGNRMRLHVRSVETGGRIFSVSLSAFDLDGQEGIAIPGIEEVQALTETAATAGGSMGTSFTFASSAKDQIISELARGAMQGASQLLQKKLREIKVRLKGGHQLYLVQSK</sequence>
<comment type="caution">
    <text evidence="2">The sequence shown here is derived from an EMBL/GenBank/DDBJ whole genome shotgun (WGS) entry which is preliminary data.</text>
</comment>
<gene>
    <name evidence="2" type="primary">traM</name>
    <name evidence="2" type="ORF">E4P47_04405</name>
</gene>
<dbReference type="RefSeq" id="WP_018358904.1">
    <property type="nucleotide sequence ID" value="NZ_CP197400.1"/>
</dbReference>
<dbReference type="InterPro" id="IPR022187">
    <property type="entry name" value="Conjug_transposon_TraM"/>
</dbReference>
<name>A0A4Y8WQ54_9PORP</name>
<dbReference type="Proteomes" id="UP000297225">
    <property type="component" value="Unassembled WGS sequence"/>
</dbReference>
<evidence type="ECO:0000259" key="1">
    <source>
        <dbReference type="Pfam" id="PF12508"/>
    </source>
</evidence>
<organism evidence="2 3">
    <name type="scientific">Porphyromonas levii</name>
    <dbReference type="NCBI Taxonomy" id="28114"/>
    <lineage>
        <taxon>Bacteria</taxon>
        <taxon>Pseudomonadati</taxon>
        <taxon>Bacteroidota</taxon>
        <taxon>Bacteroidia</taxon>
        <taxon>Bacteroidales</taxon>
        <taxon>Porphyromonadaceae</taxon>
        <taxon>Porphyromonas</taxon>
    </lineage>
</organism>
<dbReference type="OrthoDB" id="1311366at2"/>
<feature type="domain" description="Conjugative transposon TraM C-terminal" evidence="1">
    <location>
        <begin position="283"/>
        <end position="431"/>
    </location>
</feature>
<protein>
    <submittedName>
        <fullName evidence="2">Conjugative transposon protein TraM</fullName>
    </submittedName>
</protein>
<evidence type="ECO:0000313" key="2">
    <source>
        <dbReference type="EMBL" id="TFH95493.1"/>
    </source>
</evidence>
<dbReference type="InterPro" id="IPR055407">
    <property type="entry name" value="TraM_C"/>
</dbReference>
<dbReference type="Pfam" id="PF12508">
    <property type="entry name" value="Transposon_TraM"/>
    <property type="match status" value="1"/>
</dbReference>
<dbReference type="AlphaFoldDB" id="A0A4Y8WQ54"/>
<reference evidence="2 3" key="1">
    <citation type="submission" date="2019-03" db="EMBL/GenBank/DDBJ databases">
        <title>Porphyromonas levii Isolated from the Uterus of Dairy Cows.</title>
        <authorList>
            <person name="Francis A.M."/>
        </authorList>
    </citation>
    <scope>NUCLEOTIDE SEQUENCE [LARGE SCALE GENOMIC DNA]</scope>
    <source>
        <strain evidence="2 3">AF5678</strain>
    </source>
</reference>
<keyword evidence="3" id="KW-1185">Reference proteome</keyword>
<dbReference type="EMBL" id="SPNC01000048">
    <property type="protein sequence ID" value="TFH95493.1"/>
    <property type="molecule type" value="Genomic_DNA"/>
</dbReference>
<proteinExistence type="predicted"/>
<evidence type="ECO:0000313" key="3">
    <source>
        <dbReference type="Proteomes" id="UP000297225"/>
    </source>
</evidence>